<protein>
    <submittedName>
        <fullName evidence="1">Uncharacterized protein</fullName>
    </submittedName>
</protein>
<dbReference type="EMBL" id="KI696248">
    <property type="protein sequence ID" value="ETM32771.1"/>
    <property type="molecule type" value="Genomic_DNA"/>
</dbReference>
<name>W2M8U9_PHYNI</name>
<sequence length="64" mass="7048">MLYCLSSARVQFLSNDAESDGGCSAGQRRTANTMLHLLAVHEVRQTDQCYGIRSQRNGDGSRSK</sequence>
<proteinExistence type="predicted"/>
<dbReference type="AlphaFoldDB" id="W2M8U9"/>
<evidence type="ECO:0000313" key="1">
    <source>
        <dbReference type="EMBL" id="ETM32771.1"/>
    </source>
</evidence>
<organism evidence="1">
    <name type="scientific">Phytophthora nicotianae</name>
    <name type="common">Potato buckeye rot agent</name>
    <name type="synonym">Phytophthora parasitica</name>
    <dbReference type="NCBI Taxonomy" id="4792"/>
    <lineage>
        <taxon>Eukaryota</taxon>
        <taxon>Sar</taxon>
        <taxon>Stramenopiles</taxon>
        <taxon>Oomycota</taxon>
        <taxon>Peronosporomycetes</taxon>
        <taxon>Peronosporales</taxon>
        <taxon>Peronosporaceae</taxon>
        <taxon>Phytophthora</taxon>
    </lineage>
</organism>
<reference evidence="1" key="1">
    <citation type="submission" date="2013-11" db="EMBL/GenBank/DDBJ databases">
        <title>The Genome Sequence of Phytophthora parasitica IAC_01/95.</title>
        <authorList>
            <consortium name="The Broad Institute Genomics Platform"/>
            <person name="Russ C."/>
            <person name="Tyler B."/>
            <person name="Panabieres F."/>
            <person name="Shan W."/>
            <person name="Tripathy S."/>
            <person name="Grunwald N."/>
            <person name="Machado M."/>
            <person name="Johnson C.S."/>
            <person name="Arredondo F."/>
            <person name="Hong C."/>
            <person name="Coffey M."/>
            <person name="Young S.K."/>
            <person name="Zeng Q."/>
            <person name="Gargeya S."/>
            <person name="Fitzgerald M."/>
            <person name="Abouelleil A."/>
            <person name="Alvarado L."/>
            <person name="Chapman S.B."/>
            <person name="Gainer-Dewar J."/>
            <person name="Goldberg J."/>
            <person name="Griggs A."/>
            <person name="Gujja S."/>
            <person name="Hansen M."/>
            <person name="Howarth C."/>
            <person name="Imamovic A."/>
            <person name="Ireland A."/>
            <person name="Larimer J."/>
            <person name="McCowan C."/>
            <person name="Murphy C."/>
            <person name="Pearson M."/>
            <person name="Poon T.W."/>
            <person name="Priest M."/>
            <person name="Roberts A."/>
            <person name="Saif S."/>
            <person name="Shea T."/>
            <person name="Sykes S."/>
            <person name="Wortman J."/>
            <person name="Nusbaum C."/>
            <person name="Birren B."/>
        </authorList>
    </citation>
    <scope>NUCLEOTIDE SEQUENCE [LARGE SCALE GENOMIC DNA]</scope>
    <source>
        <strain evidence="1">IAC_01/95</strain>
    </source>
</reference>
<gene>
    <name evidence="1" type="ORF">L914_19899</name>
</gene>
<accession>W2M8U9</accession>
<dbReference type="Proteomes" id="UP000054532">
    <property type="component" value="Unassembled WGS sequence"/>
</dbReference>